<name>A0A845A1G2_9SPHN</name>
<evidence type="ECO:0000313" key="2">
    <source>
        <dbReference type="Proteomes" id="UP000460626"/>
    </source>
</evidence>
<dbReference type="OrthoDB" id="9801870at2"/>
<organism evidence="1 2">
    <name type="scientific">Aurantiacibacter arachoides</name>
    <dbReference type="NCBI Taxonomy" id="1850444"/>
    <lineage>
        <taxon>Bacteria</taxon>
        <taxon>Pseudomonadati</taxon>
        <taxon>Pseudomonadota</taxon>
        <taxon>Alphaproteobacteria</taxon>
        <taxon>Sphingomonadales</taxon>
        <taxon>Erythrobacteraceae</taxon>
        <taxon>Aurantiacibacter</taxon>
    </lineage>
</organism>
<proteinExistence type="predicted"/>
<dbReference type="RefSeq" id="WP_131453251.1">
    <property type="nucleotide sequence ID" value="NZ_BMJK01000001.1"/>
</dbReference>
<dbReference type="Gene3D" id="1.25.40.380">
    <property type="entry name" value="Protein of unknown function DUF1810"/>
    <property type="match status" value="1"/>
</dbReference>
<dbReference type="EMBL" id="WTYH01000001">
    <property type="protein sequence ID" value="MXO93975.1"/>
    <property type="molecule type" value="Genomic_DNA"/>
</dbReference>
<dbReference type="Proteomes" id="UP000460626">
    <property type="component" value="Unassembled WGS sequence"/>
</dbReference>
<evidence type="ECO:0000313" key="1">
    <source>
        <dbReference type="EMBL" id="MXO93975.1"/>
    </source>
</evidence>
<dbReference type="InterPro" id="IPR014937">
    <property type="entry name" value="DUF1810"/>
</dbReference>
<gene>
    <name evidence="1" type="ORF">GRI62_10220</name>
</gene>
<dbReference type="PIRSF" id="PIRSF008546">
    <property type="entry name" value="UCP008546"/>
    <property type="match status" value="1"/>
</dbReference>
<protein>
    <submittedName>
        <fullName evidence="1">DUF1810 family protein</fullName>
    </submittedName>
</protein>
<reference evidence="1 2" key="1">
    <citation type="submission" date="2019-12" db="EMBL/GenBank/DDBJ databases">
        <title>Genomic-based taxomic classification of the family Erythrobacteraceae.</title>
        <authorList>
            <person name="Xu L."/>
        </authorList>
    </citation>
    <scope>NUCLEOTIDE SEQUENCE [LARGE SCALE GENOMIC DNA]</scope>
    <source>
        <strain evidence="1 2">RC4-10-4</strain>
    </source>
</reference>
<comment type="caution">
    <text evidence="1">The sequence shown here is derived from an EMBL/GenBank/DDBJ whole genome shotgun (WGS) entry which is preliminary data.</text>
</comment>
<dbReference type="InterPro" id="IPR036287">
    <property type="entry name" value="Rv1873-like_sf"/>
</dbReference>
<dbReference type="Pfam" id="PF08837">
    <property type="entry name" value="DUF1810"/>
    <property type="match status" value="1"/>
</dbReference>
<keyword evidence="2" id="KW-1185">Reference proteome</keyword>
<sequence length="142" mass="15606">MADRFDLSRFVQAQAGIYPAALAELREGAKRTHWMWFIFPQVLGLGLSANARLYAINGLAEARAYLDHSLLGPRLIEATEAMLVHAGTRTPLAILGPIDALKFRSSMTLFEVASVADHPFTPALERLCDGQRDAATIERLAE</sequence>
<dbReference type="SUPFAM" id="SSF140736">
    <property type="entry name" value="Rv1873-like"/>
    <property type="match status" value="1"/>
</dbReference>
<dbReference type="AlphaFoldDB" id="A0A845A1G2"/>
<accession>A0A845A1G2</accession>